<dbReference type="Proteomes" id="UP000095512">
    <property type="component" value="Unassembled WGS sequence"/>
</dbReference>
<proteinExistence type="predicted"/>
<organism evidence="1 3">
    <name type="scientific">Enterocloster clostridioformis</name>
    <dbReference type="NCBI Taxonomy" id="1531"/>
    <lineage>
        <taxon>Bacteria</taxon>
        <taxon>Bacillati</taxon>
        <taxon>Bacillota</taxon>
        <taxon>Clostridia</taxon>
        <taxon>Lachnospirales</taxon>
        <taxon>Lachnospiraceae</taxon>
        <taxon>Enterocloster</taxon>
    </lineage>
</organism>
<dbReference type="Proteomes" id="UP000251853">
    <property type="component" value="Unassembled WGS sequence"/>
</dbReference>
<reference evidence="1 3" key="1">
    <citation type="submission" date="2015-09" db="EMBL/GenBank/DDBJ databases">
        <authorList>
            <consortium name="Pathogen Informatics"/>
        </authorList>
    </citation>
    <scope>NUCLEOTIDE SEQUENCE [LARGE SCALE GENOMIC DNA]</scope>
    <source>
        <strain evidence="1 3">2789STDY5834865</strain>
    </source>
</reference>
<dbReference type="RefSeq" id="WP_022201249.1">
    <property type="nucleotide sequence ID" value="NZ_CATYWZ010000012.1"/>
</dbReference>
<gene>
    <name evidence="1" type="ORF">ERS852480_00304</name>
    <name evidence="2" type="ORF">NCTC11224_02242</name>
</gene>
<evidence type="ECO:0000313" key="2">
    <source>
        <dbReference type="EMBL" id="SQB10900.1"/>
    </source>
</evidence>
<reference evidence="2 4" key="2">
    <citation type="submission" date="2018-06" db="EMBL/GenBank/DDBJ databases">
        <authorList>
            <consortium name="Pathogen Informatics"/>
            <person name="Doyle S."/>
        </authorList>
    </citation>
    <scope>NUCLEOTIDE SEQUENCE [LARGE SCALE GENOMIC DNA]</scope>
    <source>
        <strain evidence="2 4">NCTC11224</strain>
    </source>
</reference>
<evidence type="ECO:0000313" key="4">
    <source>
        <dbReference type="Proteomes" id="UP000251853"/>
    </source>
</evidence>
<name>A0A174BPU1_9FIRM</name>
<keyword evidence="4" id="KW-1185">Reference proteome</keyword>
<evidence type="ECO:0000313" key="1">
    <source>
        <dbReference type="EMBL" id="CUO02754.1"/>
    </source>
</evidence>
<sequence>MIKNIRIELMRLFYNDCNLSHDIKACDEMEAFFDALKMLDTFTVDQTKNYFDKIRESVSNVEALAPVKRSRGGCDLLNILQTMGLESLCYENITIEVVKALQANDKITKALALQLAEKIGITKKSYKTRKDIFYDIVRMINNRDTMNATKNALTNEIPNIDE</sequence>
<evidence type="ECO:0000313" key="3">
    <source>
        <dbReference type="Proteomes" id="UP000095512"/>
    </source>
</evidence>
<dbReference type="EMBL" id="UAVW01000009">
    <property type="protein sequence ID" value="SQB10900.1"/>
    <property type="molecule type" value="Genomic_DNA"/>
</dbReference>
<protein>
    <submittedName>
        <fullName evidence="1">Uncharacterized protein</fullName>
    </submittedName>
</protein>
<dbReference type="AlphaFoldDB" id="A0A174BPU1"/>
<dbReference type="EMBL" id="CZAB01000002">
    <property type="protein sequence ID" value="CUO02754.1"/>
    <property type="molecule type" value="Genomic_DNA"/>
</dbReference>
<accession>A0A174BPU1</accession>